<proteinExistence type="predicted"/>
<feature type="domain" description="DUF6950" evidence="1">
    <location>
        <begin position="3"/>
        <end position="135"/>
    </location>
</feature>
<dbReference type="Pfam" id="PF22262">
    <property type="entry name" value="DUF6950"/>
    <property type="match status" value="1"/>
</dbReference>
<reference evidence="2" key="1">
    <citation type="journal article" date="2014" name="Int. J. Syst. Evol. Microbiol.">
        <title>Complete genome sequence of Corynebacterium casei LMG S-19264T (=DSM 44701T), isolated from a smear-ripened cheese.</title>
        <authorList>
            <consortium name="US DOE Joint Genome Institute (JGI-PGF)"/>
            <person name="Walter F."/>
            <person name="Albersmeier A."/>
            <person name="Kalinowski J."/>
            <person name="Ruckert C."/>
        </authorList>
    </citation>
    <scope>NUCLEOTIDE SEQUENCE</scope>
    <source>
        <strain evidence="2">CGMCC 1.15330</strain>
    </source>
</reference>
<evidence type="ECO:0000259" key="1">
    <source>
        <dbReference type="Pfam" id="PF22262"/>
    </source>
</evidence>
<evidence type="ECO:0000313" key="2">
    <source>
        <dbReference type="EMBL" id="GGB15175.1"/>
    </source>
</evidence>
<comment type="caution">
    <text evidence="2">The sequence shown here is derived from an EMBL/GenBank/DDBJ whole genome shotgun (WGS) entry which is preliminary data.</text>
</comment>
<gene>
    <name evidence="2" type="ORF">GCM10011380_00730</name>
</gene>
<dbReference type="EMBL" id="BMIH01000001">
    <property type="protein sequence ID" value="GGB15175.1"/>
    <property type="molecule type" value="Genomic_DNA"/>
</dbReference>
<accession>A0A916SV98</accession>
<reference evidence="2" key="2">
    <citation type="submission" date="2020-09" db="EMBL/GenBank/DDBJ databases">
        <authorList>
            <person name="Sun Q."/>
            <person name="Zhou Y."/>
        </authorList>
    </citation>
    <scope>NUCLEOTIDE SEQUENCE</scope>
    <source>
        <strain evidence="2">CGMCC 1.15330</strain>
    </source>
</reference>
<evidence type="ECO:0000313" key="3">
    <source>
        <dbReference type="Proteomes" id="UP000623067"/>
    </source>
</evidence>
<dbReference type="Proteomes" id="UP000623067">
    <property type="component" value="Unassembled WGS sequence"/>
</dbReference>
<keyword evidence="3" id="KW-1185">Reference proteome</keyword>
<protein>
    <recommendedName>
        <fullName evidence="1">DUF6950 domain-containing protein</fullName>
    </recommendedName>
</protein>
<dbReference type="AlphaFoldDB" id="A0A916SV98"/>
<name>A0A916SV98_9SPHN</name>
<organism evidence="2 3">
    <name type="scientific">Sphingomonas metalli</name>
    <dbReference type="NCBI Taxonomy" id="1779358"/>
    <lineage>
        <taxon>Bacteria</taxon>
        <taxon>Pseudomonadati</taxon>
        <taxon>Pseudomonadota</taxon>
        <taxon>Alphaproteobacteria</taxon>
        <taxon>Sphingomonadales</taxon>
        <taxon>Sphingomonadaceae</taxon>
        <taxon>Sphingomonas</taxon>
    </lineage>
</organism>
<sequence>MVTRLFDWEERLHDYLAAQEGAEFVWGKNDCALFAAGAVQAMTGEDPATAYRGRYTTAAGSVRALKRYGAGTLVSTIDALFPQRDPGFARRGDLVMVDGMVGVCVGADAVFIGEQDEAPGLVRFGRDRWVKAWSVG</sequence>
<dbReference type="InterPro" id="IPR053802">
    <property type="entry name" value="DUF6950"/>
</dbReference>
<dbReference type="RefSeq" id="WP_188656645.1">
    <property type="nucleotide sequence ID" value="NZ_BMIH01000001.1"/>
</dbReference>